<feature type="compositionally biased region" description="Low complexity" evidence="1">
    <location>
        <begin position="396"/>
        <end position="411"/>
    </location>
</feature>
<name>A0ABN9TM49_9DINO</name>
<feature type="compositionally biased region" description="Low complexity" evidence="1">
    <location>
        <begin position="11"/>
        <end position="22"/>
    </location>
</feature>
<proteinExistence type="predicted"/>
<comment type="caution">
    <text evidence="2">The sequence shown here is derived from an EMBL/GenBank/DDBJ whole genome shotgun (WGS) entry which is preliminary data.</text>
</comment>
<feature type="region of interest" description="Disordered" evidence="1">
    <location>
        <begin position="306"/>
        <end position="425"/>
    </location>
</feature>
<reference evidence="2" key="1">
    <citation type="submission" date="2023-10" db="EMBL/GenBank/DDBJ databases">
        <authorList>
            <person name="Chen Y."/>
            <person name="Shah S."/>
            <person name="Dougan E. K."/>
            <person name="Thang M."/>
            <person name="Chan C."/>
        </authorList>
    </citation>
    <scope>NUCLEOTIDE SEQUENCE [LARGE SCALE GENOMIC DNA]</scope>
</reference>
<feature type="compositionally biased region" description="Low complexity" evidence="1">
    <location>
        <begin position="38"/>
        <end position="52"/>
    </location>
</feature>
<feature type="region of interest" description="Disordered" evidence="1">
    <location>
        <begin position="1"/>
        <end position="105"/>
    </location>
</feature>
<dbReference type="EMBL" id="CAUYUJ010014871">
    <property type="protein sequence ID" value="CAK0847088.1"/>
    <property type="molecule type" value="Genomic_DNA"/>
</dbReference>
<keyword evidence="3" id="KW-1185">Reference proteome</keyword>
<accession>A0ABN9TM49</accession>
<evidence type="ECO:0000313" key="3">
    <source>
        <dbReference type="Proteomes" id="UP001189429"/>
    </source>
</evidence>
<evidence type="ECO:0000313" key="2">
    <source>
        <dbReference type="EMBL" id="CAK0847088.1"/>
    </source>
</evidence>
<feature type="compositionally biased region" description="Low complexity" evidence="1">
    <location>
        <begin position="315"/>
        <end position="333"/>
    </location>
</feature>
<organism evidence="2 3">
    <name type="scientific">Prorocentrum cordatum</name>
    <dbReference type="NCBI Taxonomy" id="2364126"/>
    <lineage>
        <taxon>Eukaryota</taxon>
        <taxon>Sar</taxon>
        <taxon>Alveolata</taxon>
        <taxon>Dinophyceae</taxon>
        <taxon>Prorocentrales</taxon>
        <taxon>Prorocentraceae</taxon>
        <taxon>Prorocentrum</taxon>
    </lineage>
</organism>
<feature type="compositionally biased region" description="Low complexity" evidence="1">
    <location>
        <begin position="341"/>
        <end position="350"/>
    </location>
</feature>
<sequence length="425" mass="43253">MEAQRARKQQQAKLLQEQIAEQRLQRERQAAEERQRASRAPPDGAGSAAVSPGAPPATPSGWDGAVAAPPPPRRRAKGPVIDLDAEATHGQHQGTDLGGSSSSRGRLIEGIRNEAARELRDEVQRLKRSCLDQRQGLRLQAEAFRAEALRLRSEQPGLGAQIGLPTAFAAAPGALPLQRLRAQLPPFPQPLLAAAALPTVTSELHGMAPPPKAASPAWTTLQERQLPPLSLPLSALNGAAPPTAEDALRPPTAHFAVALPEASTFIFPGAGTGALAAGHPGGAAAAAASPAPSWTDALSARDEASTFVFPGAGPGASPRSGRRTSAPAAADASPPWPAAPPAVARGPSASQGPREVALGGGGRPEPASPGEAAPPEAQALGAAPEGPEDGGPAPPWSAASQPPWSAASHSAGRARTDDTIFGNLE</sequence>
<protein>
    <submittedName>
        <fullName evidence="2">Uncharacterized protein</fullName>
    </submittedName>
</protein>
<dbReference type="Proteomes" id="UP001189429">
    <property type="component" value="Unassembled WGS sequence"/>
</dbReference>
<feature type="compositionally biased region" description="Basic and acidic residues" evidence="1">
    <location>
        <begin position="23"/>
        <end position="36"/>
    </location>
</feature>
<feature type="compositionally biased region" description="Basic residues" evidence="1">
    <location>
        <begin position="1"/>
        <end position="10"/>
    </location>
</feature>
<evidence type="ECO:0000256" key="1">
    <source>
        <dbReference type="SAM" id="MobiDB-lite"/>
    </source>
</evidence>
<gene>
    <name evidence="2" type="ORF">PCOR1329_LOCUS40402</name>
</gene>
<feature type="compositionally biased region" description="Low complexity" evidence="1">
    <location>
        <begin position="364"/>
        <end position="385"/>
    </location>
</feature>